<gene>
    <name evidence="15" type="ORF">Pmar_PMAR006487</name>
</gene>
<dbReference type="OMA" id="FLYHKSE"/>
<evidence type="ECO:0000256" key="1">
    <source>
        <dbReference type="ARBA" id="ARBA00004370"/>
    </source>
</evidence>
<comment type="similarity">
    <text evidence="3">Belongs to the 1-acyl-sn-glycerol-3-phosphate acyltransferase family.</text>
</comment>
<evidence type="ECO:0000259" key="14">
    <source>
        <dbReference type="PROSITE" id="PS50222"/>
    </source>
</evidence>
<dbReference type="CDD" id="cd07991">
    <property type="entry name" value="LPLAT_LPCAT1-like"/>
    <property type="match status" value="1"/>
</dbReference>
<proteinExistence type="inferred from homology"/>
<dbReference type="InterPro" id="IPR002123">
    <property type="entry name" value="Plipid/glycerol_acylTrfase"/>
</dbReference>
<evidence type="ECO:0000256" key="11">
    <source>
        <dbReference type="ARBA" id="ARBA00023264"/>
    </source>
</evidence>
<organism evidence="16">
    <name type="scientific">Perkinsus marinus (strain ATCC 50983 / TXsc)</name>
    <dbReference type="NCBI Taxonomy" id="423536"/>
    <lineage>
        <taxon>Eukaryota</taxon>
        <taxon>Sar</taxon>
        <taxon>Alveolata</taxon>
        <taxon>Perkinsozoa</taxon>
        <taxon>Perkinsea</taxon>
        <taxon>Perkinsida</taxon>
        <taxon>Perkinsidae</taxon>
        <taxon>Perkinsus</taxon>
    </lineage>
</organism>
<dbReference type="AlphaFoldDB" id="C5K9U1"/>
<feature type="domain" description="EF-hand" evidence="14">
    <location>
        <begin position="358"/>
        <end position="393"/>
    </location>
</feature>
<evidence type="ECO:0000256" key="10">
    <source>
        <dbReference type="ARBA" id="ARBA00023209"/>
    </source>
</evidence>
<sequence>MSAPSAATSPFTNGLVSENNKSAVVGELNDPFEFDTRPRYTNAFLPLTEYTTYEKFKVILFTVTLVAPLRILIIVFLLCIGVGLAEIAALGLPPIDDAMELQPPINSRWRRFIVFLMRIGMRWIMFLAGFYWVHVEGSYDQRARIIISTHHSIWDTIYLMVYTGCCEAAKADLFRVPMMGSFLRSLNAMPIDRRCPEARSAAKRNMRARALDPKYPPMIVFPTATCNNGRQLSAFKEGAFDCGVPIQPVGLEYPARHYDVFALKNMAWVFYWTCCQFVNFHTVRFLPVITPSDSEIEKPSLYARNVRTVMCDSLSRDPVPYVFEDELLRIVCRDNFMRVHQHRIMMKQVYEEFGISMHYVDHWVKLLHSLDADGDGLLSIEDVQKTLSLSSGTSETEALQRVWSVLKIDESADPQFEDIPPPYNEPFRRGTWYDTLSGGVPPVPSRPLDDIPKELLAVHDIVPAFVVIFSREEDAVERRRSGLQRLFRAAFGIAAEDFTTDELRGQLREKLQEYIPNIFTPSQRHSVGSETSGRRKN</sequence>
<keyword evidence="12" id="KW-0012">Acyltransferase</keyword>
<dbReference type="InterPro" id="IPR045252">
    <property type="entry name" value="LPCAT1-like"/>
</dbReference>
<evidence type="ECO:0000256" key="7">
    <source>
        <dbReference type="ARBA" id="ARBA00022989"/>
    </source>
</evidence>
<dbReference type="SUPFAM" id="SSF69593">
    <property type="entry name" value="Glycerol-3-phosphate (1)-acyltransferase"/>
    <property type="match status" value="1"/>
</dbReference>
<comment type="subcellular location">
    <subcellularLocation>
        <location evidence="1">Membrane</location>
    </subcellularLocation>
</comment>
<keyword evidence="10" id="KW-0594">Phospholipid biosynthesis</keyword>
<feature type="transmembrane region" description="Helical" evidence="13">
    <location>
        <begin position="71"/>
        <end position="92"/>
    </location>
</feature>
<dbReference type="OrthoDB" id="446727at2759"/>
<keyword evidence="4" id="KW-0444">Lipid biosynthesis</keyword>
<dbReference type="PANTHER" id="PTHR23063">
    <property type="entry name" value="PHOSPHOLIPID ACYLTRANSFERASE"/>
    <property type="match status" value="1"/>
</dbReference>
<evidence type="ECO:0000256" key="6">
    <source>
        <dbReference type="ARBA" id="ARBA00022692"/>
    </source>
</evidence>
<dbReference type="PROSITE" id="PS00018">
    <property type="entry name" value="EF_HAND_1"/>
    <property type="match status" value="1"/>
</dbReference>
<evidence type="ECO:0000256" key="2">
    <source>
        <dbReference type="ARBA" id="ARBA00005189"/>
    </source>
</evidence>
<evidence type="ECO:0000256" key="9">
    <source>
        <dbReference type="ARBA" id="ARBA00023136"/>
    </source>
</evidence>
<evidence type="ECO:0000313" key="16">
    <source>
        <dbReference type="Proteomes" id="UP000007800"/>
    </source>
</evidence>
<evidence type="ECO:0000256" key="8">
    <source>
        <dbReference type="ARBA" id="ARBA00023098"/>
    </source>
</evidence>
<dbReference type="InterPro" id="IPR018247">
    <property type="entry name" value="EF_Hand_1_Ca_BS"/>
</dbReference>
<dbReference type="PROSITE" id="PS50222">
    <property type="entry name" value="EF_HAND_2"/>
    <property type="match status" value="1"/>
</dbReference>
<reference evidence="15 16" key="1">
    <citation type="submission" date="2008-07" db="EMBL/GenBank/DDBJ databases">
        <authorList>
            <person name="El-Sayed N."/>
            <person name="Caler E."/>
            <person name="Inman J."/>
            <person name="Amedeo P."/>
            <person name="Hass B."/>
            <person name="Wortman J."/>
        </authorList>
    </citation>
    <scope>NUCLEOTIDE SEQUENCE [LARGE SCALE GENOMIC DNA]</scope>
    <source>
        <strain evidence="16">ATCC 50983 / TXsc</strain>
    </source>
</reference>
<comment type="pathway">
    <text evidence="2">Lipid metabolism.</text>
</comment>
<dbReference type="Pfam" id="PF01553">
    <property type="entry name" value="Acyltransferase"/>
    <property type="match status" value="1"/>
</dbReference>
<evidence type="ECO:0000256" key="3">
    <source>
        <dbReference type="ARBA" id="ARBA00008655"/>
    </source>
</evidence>
<dbReference type="InterPro" id="IPR002048">
    <property type="entry name" value="EF_hand_dom"/>
</dbReference>
<dbReference type="GO" id="GO:0016020">
    <property type="term" value="C:membrane"/>
    <property type="evidence" value="ECO:0007669"/>
    <property type="project" value="UniProtKB-SubCell"/>
</dbReference>
<dbReference type="EMBL" id="GG671513">
    <property type="protein sequence ID" value="EER18863.1"/>
    <property type="molecule type" value="Genomic_DNA"/>
</dbReference>
<keyword evidence="8" id="KW-0443">Lipid metabolism</keyword>
<keyword evidence="16" id="KW-1185">Reference proteome</keyword>
<evidence type="ECO:0000256" key="5">
    <source>
        <dbReference type="ARBA" id="ARBA00022679"/>
    </source>
</evidence>
<evidence type="ECO:0000256" key="13">
    <source>
        <dbReference type="SAM" id="Phobius"/>
    </source>
</evidence>
<keyword evidence="7 13" id="KW-1133">Transmembrane helix</keyword>
<keyword evidence="5" id="KW-0808">Transferase</keyword>
<evidence type="ECO:0000313" key="15">
    <source>
        <dbReference type="EMBL" id="EER18863.1"/>
    </source>
</evidence>
<dbReference type="GeneID" id="9049258"/>
<dbReference type="PANTHER" id="PTHR23063:SF52">
    <property type="entry name" value="LYSOPHOSPHATIDYLCHOLINE ACYLTRANSFERASE"/>
    <property type="match status" value="1"/>
</dbReference>
<dbReference type="GO" id="GO:0005509">
    <property type="term" value="F:calcium ion binding"/>
    <property type="evidence" value="ECO:0007669"/>
    <property type="project" value="InterPro"/>
</dbReference>
<keyword evidence="6 13" id="KW-0812">Transmembrane</keyword>
<keyword evidence="11" id="KW-1208">Phospholipid metabolism</keyword>
<dbReference type="SMART" id="SM00563">
    <property type="entry name" value="PlsC"/>
    <property type="match status" value="1"/>
</dbReference>
<feature type="transmembrane region" description="Helical" evidence="13">
    <location>
        <begin position="112"/>
        <end position="133"/>
    </location>
</feature>
<dbReference type="InParanoid" id="C5K9U1"/>
<evidence type="ECO:0000256" key="4">
    <source>
        <dbReference type="ARBA" id="ARBA00022516"/>
    </source>
</evidence>
<name>C5K9U1_PERM5</name>
<dbReference type="GO" id="GO:0008654">
    <property type="term" value="P:phospholipid biosynthetic process"/>
    <property type="evidence" value="ECO:0007669"/>
    <property type="project" value="UniProtKB-KW"/>
</dbReference>
<keyword evidence="9 13" id="KW-0472">Membrane</keyword>
<dbReference type="RefSeq" id="XP_002787067.1">
    <property type="nucleotide sequence ID" value="XM_002787021.1"/>
</dbReference>
<evidence type="ECO:0000256" key="12">
    <source>
        <dbReference type="ARBA" id="ARBA00023315"/>
    </source>
</evidence>
<dbReference type="GO" id="GO:0008374">
    <property type="term" value="F:O-acyltransferase activity"/>
    <property type="evidence" value="ECO:0007669"/>
    <property type="project" value="InterPro"/>
</dbReference>
<accession>C5K9U1</accession>
<protein>
    <recommendedName>
        <fullName evidence="14">EF-hand domain-containing protein</fullName>
    </recommendedName>
</protein>
<dbReference type="Proteomes" id="UP000007800">
    <property type="component" value="Unassembled WGS sequence"/>
</dbReference>